<comment type="caution">
    <text evidence="1">The sequence shown here is derived from an EMBL/GenBank/DDBJ whole genome shotgun (WGS) entry which is preliminary data.</text>
</comment>
<evidence type="ECO:0000313" key="2">
    <source>
        <dbReference type="Proteomes" id="UP000483286"/>
    </source>
</evidence>
<reference evidence="1 2" key="1">
    <citation type="submission" date="2019-12" db="EMBL/GenBank/DDBJ databases">
        <title>Deinococcus sp. HMF7620 Genome sequencing and assembly.</title>
        <authorList>
            <person name="Kang H."/>
            <person name="Kim H."/>
            <person name="Joh K."/>
        </authorList>
    </citation>
    <scope>NUCLEOTIDE SEQUENCE [LARGE SCALE GENOMIC DNA]</scope>
    <source>
        <strain evidence="1 2">HMF7620</strain>
    </source>
</reference>
<name>A0A7C9HRI7_9DEIO</name>
<gene>
    <name evidence="1" type="ORF">GO986_08860</name>
</gene>
<evidence type="ECO:0000313" key="1">
    <source>
        <dbReference type="EMBL" id="MVN86873.1"/>
    </source>
</evidence>
<dbReference type="Proteomes" id="UP000483286">
    <property type="component" value="Unassembled WGS sequence"/>
</dbReference>
<accession>A0A7C9HRI7</accession>
<dbReference type="AlphaFoldDB" id="A0A7C9HRI7"/>
<dbReference type="RefSeq" id="WP_157458924.1">
    <property type="nucleotide sequence ID" value="NZ_WQLB01000009.1"/>
</dbReference>
<sequence length="267" mass="28566">MTPTENTLAPLLAEMFAAAGKAQAGVHRQLEGGLHVKVALRGERKQLIVWRTKGRLPGATECEILGHDAGLIQPKFRSWQVGPEGARLDAFLITDAFTGQLCTHTWSAAAAVEDAKTRGEEAHCSTCRATWRTATPKRGKKVRHHYNGAEVRPAVFERFLVRGPVPEGAVVKAPAVASPAPAAAAPLIGQVCGTCRHGRPDGCDVACTLGWAAHDGLWLDPPPWAPGKWEPAEMGHGGLPLPLLTPRTRCMATGDRWLPRTGEVEAA</sequence>
<proteinExistence type="predicted"/>
<dbReference type="EMBL" id="WQLB01000009">
    <property type="protein sequence ID" value="MVN86873.1"/>
    <property type="molecule type" value="Genomic_DNA"/>
</dbReference>
<protein>
    <submittedName>
        <fullName evidence="1">Uncharacterized protein</fullName>
    </submittedName>
</protein>
<organism evidence="1 2">
    <name type="scientific">Deinococcus arboris</name>
    <dbReference type="NCBI Taxonomy" id="2682977"/>
    <lineage>
        <taxon>Bacteria</taxon>
        <taxon>Thermotogati</taxon>
        <taxon>Deinococcota</taxon>
        <taxon>Deinococci</taxon>
        <taxon>Deinococcales</taxon>
        <taxon>Deinococcaceae</taxon>
        <taxon>Deinococcus</taxon>
    </lineage>
</organism>
<keyword evidence="2" id="KW-1185">Reference proteome</keyword>